<feature type="transmembrane region" description="Helical" evidence="6">
    <location>
        <begin position="152"/>
        <end position="175"/>
    </location>
</feature>
<feature type="domain" description="Peptidase S54 rhomboid" evidence="7">
    <location>
        <begin position="59"/>
        <end position="193"/>
    </location>
</feature>
<dbReference type="Proteomes" id="UP000316079">
    <property type="component" value="Unassembled WGS sequence"/>
</dbReference>
<dbReference type="PANTHER" id="PTHR43066">
    <property type="entry name" value="RHOMBOID-RELATED PROTEIN"/>
    <property type="match status" value="1"/>
</dbReference>
<evidence type="ECO:0000256" key="2">
    <source>
        <dbReference type="ARBA" id="ARBA00022692"/>
    </source>
</evidence>
<dbReference type="Pfam" id="PF01694">
    <property type="entry name" value="Rhomboid"/>
    <property type="match status" value="1"/>
</dbReference>
<keyword evidence="2 6" id="KW-0812">Transmembrane</keyword>
<dbReference type="Gene3D" id="1.20.1540.10">
    <property type="entry name" value="Rhomboid-like"/>
    <property type="match status" value="1"/>
</dbReference>
<feature type="transmembrane region" description="Helical" evidence="6">
    <location>
        <begin position="74"/>
        <end position="92"/>
    </location>
</feature>
<organism evidence="8 9">
    <name type="scientific">Danionella cerebrum</name>
    <dbReference type="NCBI Taxonomy" id="2873325"/>
    <lineage>
        <taxon>Eukaryota</taxon>
        <taxon>Metazoa</taxon>
        <taxon>Chordata</taxon>
        <taxon>Craniata</taxon>
        <taxon>Vertebrata</taxon>
        <taxon>Euteleostomi</taxon>
        <taxon>Actinopterygii</taxon>
        <taxon>Neopterygii</taxon>
        <taxon>Teleostei</taxon>
        <taxon>Ostariophysi</taxon>
        <taxon>Cypriniformes</taxon>
        <taxon>Danionidae</taxon>
        <taxon>Danioninae</taxon>
        <taxon>Danionella</taxon>
    </lineage>
</organism>
<reference evidence="8 9" key="1">
    <citation type="journal article" date="2019" name="Sci. Data">
        <title>Hybrid genome assembly and annotation of Danionella translucida.</title>
        <authorList>
            <person name="Kadobianskyi M."/>
            <person name="Schulze L."/>
            <person name="Schuelke M."/>
            <person name="Judkewitz B."/>
        </authorList>
    </citation>
    <scope>NUCLEOTIDE SEQUENCE [LARGE SCALE GENOMIC DNA]</scope>
    <source>
        <strain evidence="8 9">Bolton</strain>
    </source>
</reference>
<name>A0A553RH33_9TELE</name>
<dbReference type="STRING" id="623744.A0A553RH33"/>
<sequence length="353" mass="38914">MYNIFKTCKQTFVESAPSLEPTLGIVLLVLLSCVFSLVPHYVNISEHYLSLESSAVFRGRVYQLFTYFLYHENMTQFLVSAVLMALLCSGLEKGIGSIRFLHRTFLLSCLTGLFYALLDLVLFTSSKSISGLVPLALSVLGMLTINSGMRKAYIMGISVPSPSLPWIFLIIINLFVPKTVLLCNIVAIFTGILFLSDGLGWFSFLDISESRASVLEKNFPLRLLKLVPGVRFFPASTEERKKPLNLSAARPGSYPVQAYAMVNTASGQFAGSHPNTVDGWSLSTLPQQQGIHSSLMSSVSVAHNHGYSHQHLHDHRMPVWPNAPHHTPHVSHSQSPEIVSPAKHSPDCVTVTS</sequence>
<evidence type="ECO:0000313" key="8">
    <source>
        <dbReference type="EMBL" id="TRZ01496.1"/>
    </source>
</evidence>
<evidence type="ECO:0000256" key="5">
    <source>
        <dbReference type="SAM" id="MobiDB-lite"/>
    </source>
</evidence>
<dbReference type="GO" id="GO:0016020">
    <property type="term" value="C:membrane"/>
    <property type="evidence" value="ECO:0007669"/>
    <property type="project" value="UniProtKB-SubCell"/>
</dbReference>
<evidence type="ECO:0000259" key="7">
    <source>
        <dbReference type="Pfam" id="PF01694"/>
    </source>
</evidence>
<dbReference type="OrthoDB" id="10257275at2759"/>
<keyword evidence="4 6" id="KW-0472">Membrane</keyword>
<feature type="transmembrane region" description="Helical" evidence="6">
    <location>
        <begin position="21"/>
        <end position="42"/>
    </location>
</feature>
<dbReference type="PROSITE" id="PS51257">
    <property type="entry name" value="PROKAR_LIPOPROTEIN"/>
    <property type="match status" value="1"/>
</dbReference>
<dbReference type="InterPro" id="IPR022764">
    <property type="entry name" value="Peptidase_S54_rhomboid_dom"/>
</dbReference>
<keyword evidence="3 6" id="KW-1133">Transmembrane helix</keyword>
<keyword evidence="9" id="KW-1185">Reference proteome</keyword>
<feature type="region of interest" description="Disordered" evidence="5">
    <location>
        <begin position="320"/>
        <end position="353"/>
    </location>
</feature>
<dbReference type="PANTHER" id="PTHR43066:SF12">
    <property type="entry name" value="RHOMBOID DOMAIN-CONTAINING 2"/>
    <property type="match status" value="1"/>
</dbReference>
<dbReference type="EMBL" id="SRMA01024093">
    <property type="protein sequence ID" value="TRZ01496.1"/>
    <property type="molecule type" value="Genomic_DNA"/>
</dbReference>
<comment type="caution">
    <text evidence="8">The sequence shown here is derived from an EMBL/GenBank/DDBJ whole genome shotgun (WGS) entry which is preliminary data.</text>
</comment>
<dbReference type="GO" id="GO:0004252">
    <property type="term" value="F:serine-type endopeptidase activity"/>
    <property type="evidence" value="ECO:0007669"/>
    <property type="project" value="InterPro"/>
</dbReference>
<protein>
    <recommendedName>
        <fullName evidence="7">Peptidase S54 rhomboid domain-containing protein</fullName>
    </recommendedName>
</protein>
<evidence type="ECO:0000256" key="1">
    <source>
        <dbReference type="ARBA" id="ARBA00004141"/>
    </source>
</evidence>
<evidence type="ECO:0000313" key="9">
    <source>
        <dbReference type="Proteomes" id="UP000316079"/>
    </source>
</evidence>
<evidence type="ECO:0000256" key="4">
    <source>
        <dbReference type="ARBA" id="ARBA00023136"/>
    </source>
</evidence>
<feature type="transmembrane region" description="Helical" evidence="6">
    <location>
        <begin position="104"/>
        <end position="123"/>
    </location>
</feature>
<dbReference type="AlphaFoldDB" id="A0A553RH33"/>
<proteinExistence type="predicted"/>
<feature type="transmembrane region" description="Helical" evidence="6">
    <location>
        <begin position="181"/>
        <end position="202"/>
    </location>
</feature>
<accession>A0A553RH33</accession>
<dbReference type="SUPFAM" id="SSF144091">
    <property type="entry name" value="Rhomboid-like"/>
    <property type="match status" value="1"/>
</dbReference>
<dbReference type="InterPro" id="IPR035952">
    <property type="entry name" value="Rhomboid-like_sf"/>
</dbReference>
<evidence type="ECO:0000256" key="6">
    <source>
        <dbReference type="SAM" id="Phobius"/>
    </source>
</evidence>
<evidence type="ECO:0000256" key="3">
    <source>
        <dbReference type="ARBA" id="ARBA00022989"/>
    </source>
</evidence>
<gene>
    <name evidence="8" type="ORF">DNTS_025940</name>
</gene>
<comment type="subcellular location">
    <subcellularLocation>
        <location evidence="1">Membrane</location>
        <topology evidence="1">Multi-pass membrane protein</topology>
    </subcellularLocation>
</comment>